<dbReference type="AlphaFoldDB" id="A0A2Z4AI65"/>
<dbReference type="PANTHER" id="PTHR43664:SF1">
    <property type="entry name" value="BETA-METHYLMALYL-COA DEHYDRATASE"/>
    <property type="match status" value="1"/>
</dbReference>
<name>A0A2Z4AI65_9BACT</name>
<gene>
    <name evidence="2" type="ORF">DF168_02143</name>
</gene>
<dbReference type="InterPro" id="IPR029069">
    <property type="entry name" value="HotDog_dom_sf"/>
</dbReference>
<dbReference type="CDD" id="cd03454">
    <property type="entry name" value="YdeM"/>
    <property type="match status" value="1"/>
</dbReference>
<dbReference type="EMBL" id="CP029803">
    <property type="protein sequence ID" value="AWT60918.1"/>
    <property type="molecule type" value="Genomic_DNA"/>
</dbReference>
<feature type="domain" description="MaoC-like" evidence="1">
    <location>
        <begin position="11"/>
        <end position="117"/>
    </location>
</feature>
<dbReference type="InterPro" id="IPR052342">
    <property type="entry name" value="MCH/BMMD"/>
</dbReference>
<dbReference type="SUPFAM" id="SSF54637">
    <property type="entry name" value="Thioesterase/thiol ester dehydrase-isomerase"/>
    <property type="match status" value="1"/>
</dbReference>
<reference evidence="2 3" key="1">
    <citation type="submission" date="2018-06" db="EMBL/GenBank/DDBJ databases">
        <title>Draft Genome Sequence of a Novel Marine Bacterium Related to the Verrucomicrobia.</title>
        <authorList>
            <person name="Vosseberg J."/>
            <person name="Martijn J."/>
            <person name="Ettema T.J.G."/>
        </authorList>
    </citation>
    <scope>NUCLEOTIDE SEQUENCE [LARGE SCALE GENOMIC DNA]</scope>
    <source>
        <strain evidence="2">TARA_B100001123</strain>
    </source>
</reference>
<evidence type="ECO:0000259" key="1">
    <source>
        <dbReference type="Pfam" id="PF01575"/>
    </source>
</evidence>
<dbReference type="PANTHER" id="PTHR43664">
    <property type="entry name" value="MONOAMINE OXIDASE-RELATED"/>
    <property type="match status" value="1"/>
</dbReference>
<sequence length="156" mass="18017">MILYFEDFYVGREFQSVQRRVEVQEILEFAHQYDPQSFHTGKEGNTPSIFDSIIASGWHTSAISMRLMADSFILNSTCLGSPGIDYIRWPNPMRPGDKVALVAKVTEARRSKSKPDRGIVKFEVKMRNQRKELLIETAPVVFFRCNPMREDCRNPV</sequence>
<evidence type="ECO:0000313" key="3">
    <source>
        <dbReference type="Proteomes" id="UP000247465"/>
    </source>
</evidence>
<protein>
    <recommendedName>
        <fullName evidence="1">MaoC-like domain-containing protein</fullName>
    </recommendedName>
</protein>
<dbReference type="Proteomes" id="UP000247465">
    <property type="component" value="Chromosome"/>
</dbReference>
<dbReference type="Gene3D" id="3.10.129.10">
    <property type="entry name" value="Hotdog Thioesterase"/>
    <property type="match status" value="1"/>
</dbReference>
<dbReference type="KEGG" id="mtar:DF168_02143"/>
<proteinExistence type="predicted"/>
<organism evidence="2 3">
    <name type="scientific">Candidatus Moanibacter tarae</name>
    <dbReference type="NCBI Taxonomy" id="2200854"/>
    <lineage>
        <taxon>Bacteria</taxon>
        <taxon>Pseudomonadati</taxon>
        <taxon>Verrucomicrobiota</taxon>
        <taxon>Opitutia</taxon>
        <taxon>Puniceicoccales</taxon>
        <taxon>Puniceicoccales incertae sedis</taxon>
        <taxon>Candidatus Moanibacter</taxon>
    </lineage>
</organism>
<dbReference type="Pfam" id="PF01575">
    <property type="entry name" value="MaoC_dehydratas"/>
    <property type="match status" value="1"/>
</dbReference>
<evidence type="ECO:0000313" key="2">
    <source>
        <dbReference type="EMBL" id="AWT60918.1"/>
    </source>
</evidence>
<accession>A0A2Z4AI65</accession>
<dbReference type="InterPro" id="IPR002539">
    <property type="entry name" value="MaoC-like_dom"/>
</dbReference>